<dbReference type="Proteomes" id="UP001060085">
    <property type="component" value="Linkage Group LG07"/>
</dbReference>
<accession>A0ACC0A537</accession>
<proteinExistence type="predicted"/>
<comment type="caution">
    <text evidence="1">The sequence shown here is derived from an EMBL/GenBank/DDBJ whole genome shotgun (WGS) entry which is preliminary data.</text>
</comment>
<sequence>MANNPQSSGGQPLRPPSVGSMAPQSFGAAFPMQFRPAMPGQQGQQFISPVSASQQFRPASQLQNIGMQPSQSQLPQFSQPMQQFHPRTGQPGNALPSSQPIAMPYIQPNMPVTSGSSQPQQSGSLTGHVPGVGGPGISFASSYNMQNGVNITSQYQPSSQMHAPAIPVGAQPWLQSGNQSAPVAHLQQTPQQNHAPILATNTAQQSASDWQEYEAADGRRYYYNKVTKQSSWEKPQELMTPIERADASTVWKEFTTPEGRKYYYNKETKQSKWTIPEELKLAREQAEKAAAQESHPEMGLPSNMPVAAAGDSVEQASLVTSVGISSPAVSAIASSPVPVTPVAGDPNTPSVVVSVTSVVPMVQPPLSSVPNMSSLGETIPSLERSSLIVEGSLGGSSAQEVEEAKKGMDVSGKVNLTTSEEKPTNNEPPMYATKQEAKNAFKALLESVNVMADWSWEQAMRVIINDKRYGALKTLGERKQAFNEYLMQRKKIEAEERRLRQRKAKEEFTKMLEESKELTSSTRWSKAVTMFEDDERFKAVEKEADREDLFRTYLVDLQKKERARAQEEYRRNRAEYRQFLETCGFIKVDSQWRKVQDLLEDDERCTRLEKIDRLEVYQDYIRDLEKEEEEQKKKEKEKLKRVERKNRDAFRKMMEEHIAAGILTAKTYWRDYCPKVKTSSAYQAVALNTSGSTPMDLFEDVSEELEKQYHEDKALIKDELKSEKITVAPTWTFEDFKSAIKESITASVSNINLQLVFEDLLERAKEKEEKEAKKRQRLAKDFTDMLSTMKEITASSSWEESRELVEDSSEYRNIGEESYCKEIFEEYVERLQEKAKEKERKREEEKAKKEKEREEKEKKKDKEKREREKEKERDREREKEKGKERQKKDEVDIDNMDLSDDHTHKEEKKRDKDREKKHRKRHHTDDVSSDKDEKEESKKSRRHGSDRKKSRKHGYSPESDSESRHKKHKRDHRDGSRRTSGNEELEDGEVGEDGEIQ</sequence>
<reference evidence="2" key="1">
    <citation type="journal article" date="2023" name="Nat. Plants">
        <title>Single-cell RNA sequencing provides a high-resolution roadmap for understanding the multicellular compartmentation of specialized metabolism.</title>
        <authorList>
            <person name="Sun S."/>
            <person name="Shen X."/>
            <person name="Li Y."/>
            <person name="Li Y."/>
            <person name="Wang S."/>
            <person name="Li R."/>
            <person name="Zhang H."/>
            <person name="Shen G."/>
            <person name="Guo B."/>
            <person name="Wei J."/>
            <person name="Xu J."/>
            <person name="St-Pierre B."/>
            <person name="Chen S."/>
            <person name="Sun C."/>
        </authorList>
    </citation>
    <scope>NUCLEOTIDE SEQUENCE [LARGE SCALE GENOMIC DNA]</scope>
</reference>
<organism evidence="1 2">
    <name type="scientific">Catharanthus roseus</name>
    <name type="common">Madagascar periwinkle</name>
    <name type="synonym">Vinca rosea</name>
    <dbReference type="NCBI Taxonomy" id="4058"/>
    <lineage>
        <taxon>Eukaryota</taxon>
        <taxon>Viridiplantae</taxon>
        <taxon>Streptophyta</taxon>
        <taxon>Embryophyta</taxon>
        <taxon>Tracheophyta</taxon>
        <taxon>Spermatophyta</taxon>
        <taxon>Magnoliopsida</taxon>
        <taxon>eudicotyledons</taxon>
        <taxon>Gunneridae</taxon>
        <taxon>Pentapetalae</taxon>
        <taxon>asterids</taxon>
        <taxon>lamiids</taxon>
        <taxon>Gentianales</taxon>
        <taxon>Apocynaceae</taxon>
        <taxon>Rauvolfioideae</taxon>
        <taxon>Vinceae</taxon>
        <taxon>Catharanthinae</taxon>
        <taxon>Catharanthus</taxon>
    </lineage>
</organism>
<name>A0ACC0A537_CATRO</name>
<evidence type="ECO:0000313" key="1">
    <source>
        <dbReference type="EMBL" id="KAI5655158.1"/>
    </source>
</evidence>
<evidence type="ECO:0000313" key="2">
    <source>
        <dbReference type="Proteomes" id="UP001060085"/>
    </source>
</evidence>
<dbReference type="EMBL" id="CM044707">
    <property type="protein sequence ID" value="KAI5655158.1"/>
    <property type="molecule type" value="Genomic_DNA"/>
</dbReference>
<gene>
    <name evidence="1" type="ORF">M9H77_32345</name>
</gene>
<keyword evidence="2" id="KW-1185">Reference proteome</keyword>
<protein>
    <submittedName>
        <fullName evidence="1">Uncharacterized protein</fullName>
    </submittedName>
</protein>